<accession>A0ABW6VE65</accession>
<protein>
    <submittedName>
        <fullName evidence="1">Uncharacterized protein</fullName>
    </submittedName>
</protein>
<proteinExistence type="predicted"/>
<reference evidence="1 2" key="1">
    <citation type="submission" date="2024-10" db="EMBL/GenBank/DDBJ databases">
        <title>The Natural Products Discovery Center: Release of the First 8490 Sequenced Strains for Exploring Actinobacteria Biosynthetic Diversity.</title>
        <authorList>
            <person name="Kalkreuter E."/>
            <person name="Kautsar S.A."/>
            <person name="Yang D."/>
            <person name="Bader C.D."/>
            <person name="Teijaro C.N."/>
            <person name="Fluegel L."/>
            <person name="Davis C.M."/>
            <person name="Simpson J.R."/>
            <person name="Lauterbach L."/>
            <person name="Steele A.D."/>
            <person name="Gui C."/>
            <person name="Meng S."/>
            <person name="Li G."/>
            <person name="Viehrig K."/>
            <person name="Ye F."/>
            <person name="Su P."/>
            <person name="Kiefer A.F."/>
            <person name="Nichols A."/>
            <person name="Cepeda A.J."/>
            <person name="Yan W."/>
            <person name="Fan B."/>
            <person name="Jiang Y."/>
            <person name="Adhikari A."/>
            <person name="Zheng C.-J."/>
            <person name="Schuster L."/>
            <person name="Cowan T.M."/>
            <person name="Smanski M.J."/>
            <person name="Chevrette M.G."/>
            <person name="De Carvalho L.P.S."/>
            <person name="Shen B."/>
        </authorList>
    </citation>
    <scope>NUCLEOTIDE SEQUENCE [LARGE SCALE GENOMIC DNA]</scope>
    <source>
        <strain evidence="1 2">NPDC001281</strain>
    </source>
</reference>
<name>A0ABW6VE65_MICFU</name>
<dbReference type="RefSeq" id="WP_387346154.1">
    <property type="nucleotide sequence ID" value="NZ_JBIAXI010000024.1"/>
</dbReference>
<dbReference type="EMBL" id="JBIAXI010000024">
    <property type="protein sequence ID" value="MFF4777650.1"/>
    <property type="molecule type" value="Genomic_DNA"/>
</dbReference>
<comment type="caution">
    <text evidence="1">The sequence shown here is derived from an EMBL/GenBank/DDBJ whole genome shotgun (WGS) entry which is preliminary data.</text>
</comment>
<organism evidence="1 2">
    <name type="scientific">Microtetraspora fusca</name>
    <dbReference type="NCBI Taxonomy" id="1997"/>
    <lineage>
        <taxon>Bacteria</taxon>
        <taxon>Bacillati</taxon>
        <taxon>Actinomycetota</taxon>
        <taxon>Actinomycetes</taxon>
        <taxon>Streptosporangiales</taxon>
        <taxon>Streptosporangiaceae</taxon>
        <taxon>Microtetraspora</taxon>
    </lineage>
</organism>
<evidence type="ECO:0000313" key="2">
    <source>
        <dbReference type="Proteomes" id="UP001602119"/>
    </source>
</evidence>
<evidence type="ECO:0000313" key="1">
    <source>
        <dbReference type="EMBL" id="MFF4777650.1"/>
    </source>
</evidence>
<dbReference type="Proteomes" id="UP001602119">
    <property type="component" value="Unassembled WGS sequence"/>
</dbReference>
<gene>
    <name evidence="1" type="ORF">ACFY05_32965</name>
</gene>
<sequence length="74" mass="8381">MTAAQAPGDAPEPYDTSAVHGTRVTIVDSWMNDRVMHRTAQLLRDDGDTFSAVVTGRGRLRFHRPREQYRIKTP</sequence>
<keyword evidence="2" id="KW-1185">Reference proteome</keyword>